<name>A0A285V9M7_9ACTN</name>
<gene>
    <name evidence="3" type="ORF">SAMN05660748_3482</name>
</gene>
<protein>
    <submittedName>
        <fullName evidence="3">Cys-tRNA(Pro) deacylase, prolyl-tRNA editing enzyme YbaK/EbsC</fullName>
    </submittedName>
</protein>
<evidence type="ECO:0000313" key="4">
    <source>
        <dbReference type="Proteomes" id="UP000219435"/>
    </source>
</evidence>
<dbReference type="CDD" id="cd04333">
    <property type="entry name" value="ProX_deacylase"/>
    <property type="match status" value="1"/>
</dbReference>
<proteinExistence type="predicted"/>
<organism evidence="3 4">
    <name type="scientific">Blastococcus aggregatus</name>
    <dbReference type="NCBI Taxonomy" id="38502"/>
    <lineage>
        <taxon>Bacteria</taxon>
        <taxon>Bacillati</taxon>
        <taxon>Actinomycetota</taxon>
        <taxon>Actinomycetes</taxon>
        <taxon>Geodermatophilales</taxon>
        <taxon>Geodermatophilaceae</taxon>
        <taxon>Blastococcus</taxon>
    </lineage>
</organism>
<dbReference type="RefSeq" id="WP_097196250.1">
    <property type="nucleotide sequence ID" value="NZ_OBQI01000005.1"/>
</dbReference>
<dbReference type="GO" id="GO:0002161">
    <property type="term" value="F:aminoacyl-tRNA deacylase activity"/>
    <property type="evidence" value="ECO:0007669"/>
    <property type="project" value="InterPro"/>
</dbReference>
<feature type="domain" description="YbaK/aminoacyl-tRNA synthetase-associated" evidence="2">
    <location>
        <begin position="31"/>
        <end position="149"/>
    </location>
</feature>
<dbReference type="OrthoDB" id="8536235at2"/>
<accession>A0A285V9M7</accession>
<reference evidence="4" key="1">
    <citation type="submission" date="2017-08" db="EMBL/GenBank/DDBJ databases">
        <authorList>
            <person name="Varghese N."/>
            <person name="Submissions S."/>
        </authorList>
    </citation>
    <scope>NUCLEOTIDE SEQUENCE [LARGE SCALE GENOMIC DNA]</scope>
    <source>
        <strain evidence="4">DSM 4725</strain>
    </source>
</reference>
<dbReference type="InterPro" id="IPR036754">
    <property type="entry name" value="YbaK/aa-tRNA-synt-asso_dom_sf"/>
</dbReference>
<dbReference type="SUPFAM" id="SSF55826">
    <property type="entry name" value="YbaK/ProRS associated domain"/>
    <property type="match status" value="1"/>
</dbReference>
<dbReference type="AlphaFoldDB" id="A0A285V9M7"/>
<feature type="region of interest" description="Disordered" evidence="1">
    <location>
        <begin position="154"/>
        <end position="176"/>
    </location>
</feature>
<sequence length="176" mass="17873">MSSPAHPRVAVVSRLLQEAGAAGEVRVLPAEVRTAAAAAAELGVPVGAIANSLVFVAAGEPLLVLTSGAHRVDETKVAGLLGVPSVSRAPAELVRRVTGQPIGGVAPVGHPEPLGTLVDVELARHARVWAAAGHPATVFPTTYDELLRLTDGIPAEVGDDTPAAPRPHDIEEAVGT</sequence>
<dbReference type="Pfam" id="PF04073">
    <property type="entry name" value="tRNA_edit"/>
    <property type="match status" value="1"/>
</dbReference>
<evidence type="ECO:0000313" key="3">
    <source>
        <dbReference type="EMBL" id="SOC50723.1"/>
    </source>
</evidence>
<dbReference type="InterPro" id="IPR007214">
    <property type="entry name" value="YbaK/aa-tRNA-synth-assoc-dom"/>
</dbReference>
<dbReference type="PANTHER" id="PTHR30411:SF1">
    <property type="entry name" value="CYTOPLASMIC PROTEIN"/>
    <property type="match status" value="1"/>
</dbReference>
<keyword evidence="4" id="KW-1185">Reference proteome</keyword>
<evidence type="ECO:0000259" key="2">
    <source>
        <dbReference type="Pfam" id="PF04073"/>
    </source>
</evidence>
<dbReference type="Proteomes" id="UP000219435">
    <property type="component" value="Unassembled WGS sequence"/>
</dbReference>
<dbReference type="EMBL" id="OBQI01000005">
    <property type="protein sequence ID" value="SOC50723.1"/>
    <property type="molecule type" value="Genomic_DNA"/>
</dbReference>
<feature type="compositionally biased region" description="Basic and acidic residues" evidence="1">
    <location>
        <begin position="166"/>
        <end position="176"/>
    </location>
</feature>
<dbReference type="Gene3D" id="3.90.960.10">
    <property type="entry name" value="YbaK/aminoacyl-tRNA synthetase-associated domain"/>
    <property type="match status" value="1"/>
</dbReference>
<evidence type="ECO:0000256" key="1">
    <source>
        <dbReference type="SAM" id="MobiDB-lite"/>
    </source>
</evidence>
<dbReference type="PANTHER" id="PTHR30411">
    <property type="entry name" value="CYTOPLASMIC PROTEIN"/>
    <property type="match status" value="1"/>
</dbReference>